<dbReference type="HOGENOM" id="CLU_089574_1_1_7"/>
<dbReference type="InterPro" id="IPR001307">
    <property type="entry name" value="Thiosulphate_STrfase_CS"/>
</dbReference>
<dbReference type="PANTHER" id="PTHR43031:SF1">
    <property type="entry name" value="PYRIDINE NUCLEOTIDE-DISULPHIDE OXIDOREDUCTASE"/>
    <property type="match status" value="1"/>
</dbReference>
<dbReference type="KEGG" id="msd:MYSTI_00766"/>
<dbReference type="SUPFAM" id="SSF52821">
    <property type="entry name" value="Rhodanese/Cell cycle control phosphatase"/>
    <property type="match status" value="1"/>
</dbReference>
<dbReference type="Proteomes" id="UP000011131">
    <property type="component" value="Chromosome"/>
</dbReference>
<evidence type="ECO:0000313" key="3">
    <source>
        <dbReference type="Proteomes" id="UP000011131"/>
    </source>
</evidence>
<dbReference type="InterPro" id="IPR001763">
    <property type="entry name" value="Rhodanese-like_dom"/>
</dbReference>
<gene>
    <name evidence="2" type="ordered locus">MYSTI_00766</name>
</gene>
<organism evidence="2 3">
    <name type="scientific">Myxococcus stipitatus (strain DSM 14675 / JCM 12634 / Mx s8)</name>
    <dbReference type="NCBI Taxonomy" id="1278073"/>
    <lineage>
        <taxon>Bacteria</taxon>
        <taxon>Pseudomonadati</taxon>
        <taxon>Myxococcota</taxon>
        <taxon>Myxococcia</taxon>
        <taxon>Myxococcales</taxon>
        <taxon>Cystobacterineae</taxon>
        <taxon>Myxococcaceae</taxon>
        <taxon>Myxococcus</taxon>
    </lineage>
</organism>
<dbReference type="EMBL" id="CP004025">
    <property type="protein sequence ID" value="AGC42115.1"/>
    <property type="molecule type" value="Genomic_DNA"/>
</dbReference>
<dbReference type="RefSeq" id="WP_015346378.1">
    <property type="nucleotide sequence ID" value="NC_020126.1"/>
</dbReference>
<dbReference type="PATRIC" id="fig|1278073.3.peg.794"/>
<dbReference type="eggNOG" id="COG0607">
    <property type="taxonomic scope" value="Bacteria"/>
</dbReference>
<dbReference type="SMART" id="SM00450">
    <property type="entry name" value="RHOD"/>
    <property type="match status" value="1"/>
</dbReference>
<dbReference type="AlphaFoldDB" id="L7U2Q4"/>
<name>L7U2Q4_MYXSD</name>
<dbReference type="InterPro" id="IPR036873">
    <property type="entry name" value="Rhodanese-like_dom_sf"/>
</dbReference>
<sequence length="114" mass="12419">MKLVLVAVAVLAGVLGVACTRERPEVRAEAHKWVESGALLVDVRTPEEFADGHLPGALNIPVDQLSERLGELGSPEKPVVVYCRSGKRSTRAETMLKERGFQQVLNLGPMSAWE</sequence>
<feature type="domain" description="Rhodanese" evidence="1">
    <location>
        <begin position="34"/>
        <end position="107"/>
    </location>
</feature>
<reference evidence="2 3" key="1">
    <citation type="journal article" date="2013" name="Genome Announc.">
        <title>Complete genome sequence of Myxococcus stipitatus strain DSM 14675, a fruiting myxobacterium.</title>
        <authorList>
            <person name="Huntley S."/>
            <person name="Kneip S."/>
            <person name="Treuner-Lange A."/>
            <person name="Sogaard-Andersen L."/>
        </authorList>
    </citation>
    <scope>NUCLEOTIDE SEQUENCE [LARGE SCALE GENOMIC DNA]</scope>
    <source>
        <strain evidence="3">DSM 14675 / JCM 12634 / Mx s8</strain>
    </source>
</reference>
<accession>L7U2Q4</accession>
<dbReference type="OrthoDB" id="9789348at2"/>
<dbReference type="PANTHER" id="PTHR43031">
    <property type="entry name" value="FAD-DEPENDENT OXIDOREDUCTASE"/>
    <property type="match status" value="1"/>
</dbReference>
<dbReference type="Pfam" id="PF00581">
    <property type="entry name" value="Rhodanese"/>
    <property type="match status" value="1"/>
</dbReference>
<dbReference type="STRING" id="1278073.MYSTI_00766"/>
<protein>
    <submittedName>
        <fullName evidence="2">Rhodanese-like domain-containing protein</fullName>
    </submittedName>
</protein>
<dbReference type="PROSITE" id="PS51257">
    <property type="entry name" value="PROKAR_LIPOPROTEIN"/>
    <property type="match status" value="1"/>
</dbReference>
<dbReference type="PROSITE" id="PS50206">
    <property type="entry name" value="RHODANESE_3"/>
    <property type="match status" value="1"/>
</dbReference>
<proteinExistence type="predicted"/>
<dbReference type="Gene3D" id="3.40.250.10">
    <property type="entry name" value="Rhodanese-like domain"/>
    <property type="match status" value="1"/>
</dbReference>
<evidence type="ECO:0000259" key="1">
    <source>
        <dbReference type="PROSITE" id="PS50206"/>
    </source>
</evidence>
<dbReference type="GO" id="GO:0004792">
    <property type="term" value="F:thiosulfate-cyanide sulfurtransferase activity"/>
    <property type="evidence" value="ECO:0007669"/>
    <property type="project" value="InterPro"/>
</dbReference>
<keyword evidence="3" id="KW-1185">Reference proteome</keyword>
<evidence type="ECO:0000313" key="2">
    <source>
        <dbReference type="EMBL" id="AGC42115.1"/>
    </source>
</evidence>
<dbReference type="PROSITE" id="PS00380">
    <property type="entry name" value="RHODANESE_1"/>
    <property type="match status" value="1"/>
</dbReference>
<dbReference type="InterPro" id="IPR050229">
    <property type="entry name" value="GlpE_sulfurtransferase"/>
</dbReference>
<dbReference type="CDD" id="cd00158">
    <property type="entry name" value="RHOD"/>
    <property type="match status" value="1"/>
</dbReference>